<dbReference type="EMBL" id="DTHB01000053">
    <property type="protein sequence ID" value="HGB15506.1"/>
    <property type="molecule type" value="Genomic_DNA"/>
</dbReference>
<protein>
    <submittedName>
        <fullName evidence="1">CooT family nickel-binding protein</fullName>
    </submittedName>
</protein>
<comment type="caution">
    <text evidence="1">The sequence shown here is derived from an EMBL/GenBank/DDBJ whole genome shotgun (WGS) entry which is preliminary data.</text>
</comment>
<gene>
    <name evidence="1" type="ORF">ENV62_09770</name>
</gene>
<sequence length="65" mass="7328">MCEAAAYILKPDGREELFLADVDIIEPDGENLRLVSIFGEQKIIKADIHSLNLINHKVLLVEKKP</sequence>
<dbReference type="AlphaFoldDB" id="A0A7C3SK17"/>
<proteinExistence type="predicted"/>
<dbReference type="InterPro" id="IPR019300">
    <property type="entry name" value="CooT"/>
</dbReference>
<name>A0A7C3SK17_9BACT</name>
<organism evidence="1">
    <name type="scientific">Desulfobacca acetoxidans</name>
    <dbReference type="NCBI Taxonomy" id="60893"/>
    <lineage>
        <taxon>Bacteria</taxon>
        <taxon>Pseudomonadati</taxon>
        <taxon>Thermodesulfobacteriota</taxon>
        <taxon>Desulfobaccia</taxon>
        <taxon>Desulfobaccales</taxon>
        <taxon>Desulfobaccaceae</taxon>
        <taxon>Desulfobacca</taxon>
    </lineage>
</organism>
<accession>A0A7C3SK17</accession>
<dbReference type="Pfam" id="PF10133">
    <property type="entry name" value="CooT"/>
    <property type="match status" value="1"/>
</dbReference>
<evidence type="ECO:0000313" key="1">
    <source>
        <dbReference type="EMBL" id="HGB15506.1"/>
    </source>
</evidence>
<reference evidence="1" key="1">
    <citation type="journal article" date="2020" name="mSystems">
        <title>Genome- and Community-Level Interaction Insights into Carbon Utilization and Element Cycling Functions of Hydrothermarchaeota in Hydrothermal Sediment.</title>
        <authorList>
            <person name="Zhou Z."/>
            <person name="Liu Y."/>
            <person name="Xu W."/>
            <person name="Pan J."/>
            <person name="Luo Z.H."/>
            <person name="Li M."/>
        </authorList>
    </citation>
    <scope>NUCLEOTIDE SEQUENCE [LARGE SCALE GENOMIC DNA]</scope>
    <source>
        <strain evidence="1">SpSt-776</strain>
    </source>
</reference>